<dbReference type="Proteomes" id="UP000183832">
    <property type="component" value="Unassembled WGS sequence"/>
</dbReference>
<dbReference type="AlphaFoldDB" id="A0A1J1J3E1"/>
<organism evidence="1 2">
    <name type="scientific">Clunio marinus</name>
    <dbReference type="NCBI Taxonomy" id="568069"/>
    <lineage>
        <taxon>Eukaryota</taxon>
        <taxon>Metazoa</taxon>
        <taxon>Ecdysozoa</taxon>
        <taxon>Arthropoda</taxon>
        <taxon>Hexapoda</taxon>
        <taxon>Insecta</taxon>
        <taxon>Pterygota</taxon>
        <taxon>Neoptera</taxon>
        <taxon>Endopterygota</taxon>
        <taxon>Diptera</taxon>
        <taxon>Nematocera</taxon>
        <taxon>Chironomoidea</taxon>
        <taxon>Chironomidae</taxon>
        <taxon>Clunio</taxon>
    </lineage>
</organism>
<sequence>MAKQASAIGYQKNILLIFDITLNTCDDQNSAMKQLNSFSSHQNSVQHFVFRKSFLRHRINSHEY</sequence>
<evidence type="ECO:0000313" key="2">
    <source>
        <dbReference type="Proteomes" id="UP000183832"/>
    </source>
</evidence>
<name>A0A1J1J3E1_9DIPT</name>
<protein>
    <submittedName>
        <fullName evidence="1">CLUMA_CG019913, isoform A</fullName>
    </submittedName>
</protein>
<dbReference type="EMBL" id="CVRI01000067">
    <property type="protein sequence ID" value="CRL06880.1"/>
    <property type="molecule type" value="Genomic_DNA"/>
</dbReference>
<proteinExistence type="predicted"/>
<accession>A0A1J1J3E1</accession>
<gene>
    <name evidence="1" type="ORF">CLUMA_CG019913</name>
</gene>
<reference evidence="1 2" key="1">
    <citation type="submission" date="2015-04" db="EMBL/GenBank/DDBJ databases">
        <authorList>
            <person name="Syromyatnikov M.Y."/>
            <person name="Popov V.N."/>
        </authorList>
    </citation>
    <scope>NUCLEOTIDE SEQUENCE [LARGE SCALE GENOMIC DNA]</scope>
</reference>
<keyword evidence="2" id="KW-1185">Reference proteome</keyword>
<evidence type="ECO:0000313" key="1">
    <source>
        <dbReference type="EMBL" id="CRL06880.1"/>
    </source>
</evidence>